<sequence>MDSERPKNYEGEPDSVSGATPPGEPTETPQTEPAQTARSEAAKTPDQSRYVYRTSDSQGTGQQDTQEQDPREQRQNEEHSRAQLQGYSAPMSAQNYSRQDAYDQQGYGQQDSYAQPGYGQANYDQQGYSQQAYGQPFGYSQDVQTVPDKPAKKGPGWGALIIAMLLAAFLAVGGTIATLKFSDTFAPAASSQQIQQPSGEKTPTVEVTGEGTDWQAVANAVRPATVSIQVSTGEGGDTGSGVVWDGNGNIVTNYHVVSAAVNNDQAKITVRASGSRLYEAEIVGIDPTTDLAVIRLKNPPADLVAGNFGDSSQLKVGEAVMAVGSPLGLTDTVTTGIISALDRPVAVKTAVPNDQEEQFNYQFPYFLQQSPQSETVVTNAIQVDASINPGNSGGPLFDAQGRVIGINSSIASMGKEGAAGSIGLGFAIPVNLVKNVVTQLIEKGEAVHAQLGVSISTSAVQVGEETRLGAKVESVLPGGAAADAKLQPGDVIVSIDGNGVVSSAALTGFVRRYNSGDTVTLGVARGGEIIEVQVVLKAK</sequence>
<feature type="transmembrane region" description="Helical" evidence="5">
    <location>
        <begin position="157"/>
        <end position="179"/>
    </location>
</feature>
<feature type="region of interest" description="Disordered" evidence="4">
    <location>
        <begin position="1"/>
        <end position="119"/>
    </location>
</feature>
<keyword evidence="8" id="KW-1185">Reference proteome</keyword>
<dbReference type="InterPro" id="IPR001478">
    <property type="entry name" value="PDZ"/>
</dbReference>
<comment type="caution">
    <text evidence="7">The sequence shown here is derived from an EMBL/GenBank/DDBJ whole genome shotgun (WGS) entry which is preliminary data.</text>
</comment>
<keyword evidence="2" id="KW-0645">Protease</keyword>
<dbReference type="Pfam" id="PF13365">
    <property type="entry name" value="Trypsin_2"/>
    <property type="match status" value="1"/>
</dbReference>
<dbReference type="SUPFAM" id="SSF50156">
    <property type="entry name" value="PDZ domain-like"/>
    <property type="match status" value="1"/>
</dbReference>
<keyword evidence="5" id="KW-1133">Transmembrane helix</keyword>
<name>A0A9W5VWP3_9ACTO</name>
<dbReference type="AlphaFoldDB" id="A0A9W5VWP3"/>
<feature type="compositionally biased region" description="Basic and acidic residues" evidence="4">
    <location>
        <begin position="68"/>
        <end position="81"/>
    </location>
</feature>
<evidence type="ECO:0000313" key="8">
    <source>
        <dbReference type="Proteomes" id="UP000014387"/>
    </source>
</evidence>
<evidence type="ECO:0000256" key="1">
    <source>
        <dbReference type="ARBA" id="ARBA00010541"/>
    </source>
</evidence>
<dbReference type="CDD" id="cd06779">
    <property type="entry name" value="cpPDZ_Deg_HtrA-like"/>
    <property type="match status" value="1"/>
</dbReference>
<feature type="compositionally biased region" description="Basic and acidic residues" evidence="4">
    <location>
        <begin position="1"/>
        <end position="10"/>
    </location>
</feature>
<feature type="domain" description="PDZ" evidence="6">
    <location>
        <begin position="435"/>
        <end position="527"/>
    </location>
</feature>
<dbReference type="EMBL" id="AGWN01000001">
    <property type="protein sequence ID" value="EPD31084.1"/>
    <property type="molecule type" value="Genomic_DNA"/>
</dbReference>
<proteinExistence type="inferred from homology"/>
<evidence type="ECO:0000313" key="7">
    <source>
        <dbReference type="EMBL" id="EPD31084.1"/>
    </source>
</evidence>
<dbReference type="RefSeq" id="WP_016444196.1">
    <property type="nucleotide sequence ID" value="NZ_KE150266.1"/>
</dbReference>
<dbReference type="Pfam" id="PF13180">
    <property type="entry name" value="PDZ_2"/>
    <property type="match status" value="1"/>
</dbReference>
<dbReference type="Gene3D" id="2.40.10.10">
    <property type="entry name" value="Trypsin-like serine proteases"/>
    <property type="match status" value="2"/>
</dbReference>
<evidence type="ECO:0000256" key="5">
    <source>
        <dbReference type="SAM" id="Phobius"/>
    </source>
</evidence>
<evidence type="ECO:0000256" key="3">
    <source>
        <dbReference type="ARBA" id="ARBA00022801"/>
    </source>
</evidence>
<dbReference type="InterPro" id="IPR009003">
    <property type="entry name" value="Peptidase_S1_PA"/>
</dbReference>
<gene>
    <name evidence="7" type="ORF">HMPREF9238_00844</name>
</gene>
<dbReference type="Gene3D" id="2.30.42.10">
    <property type="match status" value="1"/>
</dbReference>
<dbReference type="PANTHER" id="PTHR43343:SF3">
    <property type="entry name" value="PROTEASE DO-LIKE 8, CHLOROPLASTIC"/>
    <property type="match status" value="1"/>
</dbReference>
<dbReference type="SMART" id="SM00228">
    <property type="entry name" value="PDZ"/>
    <property type="match status" value="1"/>
</dbReference>
<protein>
    <recommendedName>
        <fullName evidence="6">PDZ domain-containing protein</fullName>
    </recommendedName>
</protein>
<comment type="similarity">
    <text evidence="1">Belongs to the peptidase S1C family.</text>
</comment>
<evidence type="ECO:0000259" key="6">
    <source>
        <dbReference type="PROSITE" id="PS50106"/>
    </source>
</evidence>
<dbReference type="InterPro" id="IPR036034">
    <property type="entry name" value="PDZ_sf"/>
</dbReference>
<feature type="compositionally biased region" description="Low complexity" evidence="4">
    <location>
        <begin position="102"/>
        <end position="115"/>
    </location>
</feature>
<organism evidence="7 8">
    <name type="scientific">Gleimia europaea ACS-120-V-Col10b</name>
    <dbReference type="NCBI Taxonomy" id="883069"/>
    <lineage>
        <taxon>Bacteria</taxon>
        <taxon>Bacillati</taxon>
        <taxon>Actinomycetota</taxon>
        <taxon>Actinomycetes</taxon>
        <taxon>Actinomycetales</taxon>
        <taxon>Actinomycetaceae</taxon>
        <taxon>Gleimia</taxon>
    </lineage>
</organism>
<dbReference type="GO" id="GO:0004252">
    <property type="term" value="F:serine-type endopeptidase activity"/>
    <property type="evidence" value="ECO:0007669"/>
    <property type="project" value="InterPro"/>
</dbReference>
<feature type="compositionally biased region" description="Low complexity" evidence="4">
    <location>
        <begin position="54"/>
        <end position="65"/>
    </location>
</feature>
<keyword evidence="5" id="KW-0812">Transmembrane</keyword>
<evidence type="ECO:0000256" key="2">
    <source>
        <dbReference type="ARBA" id="ARBA00022670"/>
    </source>
</evidence>
<evidence type="ECO:0000256" key="4">
    <source>
        <dbReference type="SAM" id="MobiDB-lite"/>
    </source>
</evidence>
<dbReference type="InterPro" id="IPR043504">
    <property type="entry name" value="Peptidase_S1_PA_chymotrypsin"/>
</dbReference>
<keyword evidence="3" id="KW-0378">Hydrolase</keyword>
<dbReference type="PROSITE" id="PS50106">
    <property type="entry name" value="PDZ"/>
    <property type="match status" value="1"/>
</dbReference>
<feature type="compositionally biased region" description="Low complexity" evidence="4">
    <location>
        <begin position="18"/>
        <end position="37"/>
    </location>
</feature>
<feature type="compositionally biased region" description="Polar residues" evidence="4">
    <location>
        <begin position="82"/>
        <end position="98"/>
    </location>
</feature>
<accession>A0A9W5VWP3</accession>
<dbReference type="PANTHER" id="PTHR43343">
    <property type="entry name" value="PEPTIDASE S12"/>
    <property type="match status" value="1"/>
</dbReference>
<dbReference type="InterPro" id="IPR051201">
    <property type="entry name" value="Chloro_Bact_Ser_Proteases"/>
</dbReference>
<keyword evidence="5" id="KW-0472">Membrane</keyword>
<dbReference type="PRINTS" id="PR00834">
    <property type="entry name" value="PROTEASES2C"/>
</dbReference>
<dbReference type="InterPro" id="IPR001940">
    <property type="entry name" value="Peptidase_S1C"/>
</dbReference>
<dbReference type="GO" id="GO:0006508">
    <property type="term" value="P:proteolysis"/>
    <property type="evidence" value="ECO:0007669"/>
    <property type="project" value="UniProtKB-KW"/>
</dbReference>
<dbReference type="SUPFAM" id="SSF50494">
    <property type="entry name" value="Trypsin-like serine proteases"/>
    <property type="match status" value="1"/>
</dbReference>
<dbReference type="Proteomes" id="UP000014387">
    <property type="component" value="Unassembled WGS sequence"/>
</dbReference>
<reference evidence="7 8" key="1">
    <citation type="submission" date="2013-05" db="EMBL/GenBank/DDBJ databases">
        <title>The Genome Sequence of Actinomyces europaeus ACS-120-V-COL10B.</title>
        <authorList>
            <consortium name="The Broad Institute Genomics Platform"/>
            <person name="Earl A."/>
            <person name="Ward D."/>
            <person name="Feldgarden M."/>
            <person name="Gevers D."/>
            <person name="Saerens B."/>
            <person name="Vaneechoutte M."/>
            <person name="Walker B."/>
            <person name="Young S."/>
            <person name="Zeng Q."/>
            <person name="Gargeya S."/>
            <person name="Fitzgerald M."/>
            <person name="Haas B."/>
            <person name="Abouelleil A."/>
            <person name="Allen A.W."/>
            <person name="Alvarado L."/>
            <person name="Arachchi H.M."/>
            <person name="Berlin A.M."/>
            <person name="Chapman S.B."/>
            <person name="Gainer-Dewar J."/>
            <person name="Goldberg J."/>
            <person name="Griggs A."/>
            <person name="Gujja S."/>
            <person name="Hansen M."/>
            <person name="Howarth C."/>
            <person name="Imamovic A."/>
            <person name="Ireland A."/>
            <person name="Larimer J."/>
            <person name="McCowan C."/>
            <person name="Murphy C."/>
            <person name="Pearson M."/>
            <person name="Poon T.W."/>
            <person name="Priest M."/>
            <person name="Roberts A."/>
            <person name="Saif S."/>
            <person name="Shea T."/>
            <person name="Sisk P."/>
            <person name="Sykes S."/>
            <person name="Wortman J."/>
            <person name="Nusbaum C."/>
            <person name="Birren B."/>
        </authorList>
    </citation>
    <scope>NUCLEOTIDE SEQUENCE [LARGE SCALE GENOMIC DNA]</scope>
    <source>
        <strain evidence="7 8">ACS-120-V-Col10b</strain>
    </source>
</reference>